<dbReference type="VEuPathDB" id="FungiDB:jhhlp_008386"/>
<feature type="signal peptide" evidence="1">
    <location>
        <begin position="1"/>
        <end position="18"/>
    </location>
</feature>
<proteinExistence type="predicted"/>
<reference evidence="2 3" key="1">
    <citation type="journal article" date="2017" name="G3 (Bethesda)">
        <title>First Draft Genome Sequence of the Pathogenic Fungus Lomentospora prolificans (Formerly Scedosporium prolificans).</title>
        <authorList>
            <person name="Luo R."/>
            <person name="Zimin A."/>
            <person name="Workman R."/>
            <person name="Fan Y."/>
            <person name="Pertea G."/>
            <person name="Grossman N."/>
            <person name="Wear M.P."/>
            <person name="Jia B."/>
            <person name="Miller H."/>
            <person name="Casadevall A."/>
            <person name="Timp W."/>
            <person name="Zhang S.X."/>
            <person name="Salzberg S.L."/>
        </authorList>
    </citation>
    <scope>NUCLEOTIDE SEQUENCE [LARGE SCALE GENOMIC DNA]</scope>
    <source>
        <strain evidence="2 3">JHH-5317</strain>
    </source>
</reference>
<dbReference type="Proteomes" id="UP000233524">
    <property type="component" value="Unassembled WGS sequence"/>
</dbReference>
<evidence type="ECO:0000256" key="1">
    <source>
        <dbReference type="SAM" id="SignalP"/>
    </source>
</evidence>
<name>A0A2N3MXX2_9PEZI</name>
<dbReference type="OrthoDB" id="5105505at2759"/>
<organism evidence="2 3">
    <name type="scientific">Lomentospora prolificans</name>
    <dbReference type="NCBI Taxonomy" id="41688"/>
    <lineage>
        <taxon>Eukaryota</taxon>
        <taxon>Fungi</taxon>
        <taxon>Dikarya</taxon>
        <taxon>Ascomycota</taxon>
        <taxon>Pezizomycotina</taxon>
        <taxon>Sordariomycetes</taxon>
        <taxon>Hypocreomycetidae</taxon>
        <taxon>Microascales</taxon>
        <taxon>Microascaceae</taxon>
        <taxon>Lomentospora</taxon>
    </lineage>
</organism>
<evidence type="ECO:0000313" key="3">
    <source>
        <dbReference type="Proteomes" id="UP000233524"/>
    </source>
</evidence>
<gene>
    <name evidence="2" type="ORF">jhhlp_008386</name>
</gene>
<feature type="chain" id="PRO_5014878349" evidence="1">
    <location>
        <begin position="19"/>
        <end position="135"/>
    </location>
</feature>
<sequence>MHFYTSLFLLAGVALTNAASIQGRQNAGTACSAARSSILNALSDADAGVDRIQDPAAAAAAAAALEQAQDGIQQIALAVSAGQAPPADQRAEVAAGLTALGKALAAGDQNDSAILETQEALDEALAAARDVVANC</sequence>
<keyword evidence="3" id="KW-1185">Reference proteome</keyword>
<keyword evidence="1" id="KW-0732">Signal</keyword>
<comment type="caution">
    <text evidence="2">The sequence shown here is derived from an EMBL/GenBank/DDBJ whole genome shotgun (WGS) entry which is preliminary data.</text>
</comment>
<evidence type="ECO:0000313" key="2">
    <source>
        <dbReference type="EMBL" id="PKS05020.1"/>
    </source>
</evidence>
<dbReference type="STRING" id="41688.A0A2N3MXX2"/>
<dbReference type="InParanoid" id="A0A2N3MXX2"/>
<protein>
    <submittedName>
        <fullName evidence="2">Uncharacterized protein</fullName>
    </submittedName>
</protein>
<dbReference type="EMBL" id="NLAX01001623">
    <property type="protein sequence ID" value="PKS05020.1"/>
    <property type="molecule type" value="Genomic_DNA"/>
</dbReference>
<dbReference type="AlphaFoldDB" id="A0A2N3MXX2"/>
<accession>A0A2N3MXX2</accession>